<feature type="domain" description="DUF7892" evidence="3">
    <location>
        <begin position="851"/>
        <end position="1006"/>
    </location>
</feature>
<proteinExistence type="predicted"/>
<feature type="compositionally biased region" description="Polar residues" evidence="2">
    <location>
        <begin position="1093"/>
        <end position="1110"/>
    </location>
</feature>
<feature type="compositionally biased region" description="Basic residues" evidence="2">
    <location>
        <begin position="1131"/>
        <end position="1142"/>
    </location>
</feature>
<dbReference type="SUPFAM" id="SSF81383">
    <property type="entry name" value="F-box domain"/>
    <property type="match status" value="1"/>
</dbReference>
<name>A0ABQ0G072_9PEZI</name>
<feature type="compositionally biased region" description="Basic and acidic residues" evidence="2">
    <location>
        <begin position="35"/>
        <end position="53"/>
    </location>
</feature>
<dbReference type="Proteomes" id="UP001628179">
    <property type="component" value="Unassembled WGS sequence"/>
</dbReference>
<feature type="region of interest" description="Disordered" evidence="2">
    <location>
        <begin position="1303"/>
        <end position="1412"/>
    </location>
</feature>
<reference evidence="4 5" key="1">
    <citation type="submission" date="2024-09" db="EMBL/GenBank/DDBJ databases">
        <title>Itraconazole resistance in Madurella fahalii resulting from another homologue of gene encoding cytochrome P450 14-alpha sterol demethylase (CYP51).</title>
        <authorList>
            <person name="Yoshioka I."/>
            <person name="Fahal A.H."/>
            <person name="Kaneko S."/>
            <person name="Yaguchi T."/>
        </authorList>
    </citation>
    <scope>NUCLEOTIDE SEQUENCE [LARGE SCALE GENOMIC DNA]</scope>
    <source>
        <strain evidence="4 5">IFM 68171</strain>
    </source>
</reference>
<feature type="region of interest" description="Disordered" evidence="2">
    <location>
        <begin position="750"/>
        <end position="786"/>
    </location>
</feature>
<dbReference type="Pfam" id="PF25422">
    <property type="entry name" value="DUF7892"/>
    <property type="match status" value="1"/>
</dbReference>
<evidence type="ECO:0000313" key="5">
    <source>
        <dbReference type="Proteomes" id="UP001628179"/>
    </source>
</evidence>
<dbReference type="RefSeq" id="XP_070912894.1">
    <property type="nucleotide sequence ID" value="XM_071056793.1"/>
</dbReference>
<dbReference type="InterPro" id="IPR057214">
    <property type="entry name" value="DUF7892"/>
</dbReference>
<feature type="region of interest" description="Disordered" evidence="2">
    <location>
        <begin position="1091"/>
        <end position="1242"/>
    </location>
</feature>
<feature type="compositionally biased region" description="Pro residues" evidence="2">
    <location>
        <begin position="760"/>
        <end position="786"/>
    </location>
</feature>
<accession>A0ABQ0G072</accession>
<protein>
    <submittedName>
        <fullName evidence="4">F-box domain-containing protein</fullName>
    </submittedName>
</protein>
<dbReference type="PANTHER" id="PTHR13037">
    <property type="entry name" value="FORMIN"/>
    <property type="match status" value="1"/>
</dbReference>
<feature type="compositionally biased region" description="Basic and acidic residues" evidence="2">
    <location>
        <begin position="1315"/>
        <end position="1328"/>
    </location>
</feature>
<keyword evidence="5" id="KW-1185">Reference proteome</keyword>
<feature type="compositionally biased region" description="Low complexity" evidence="2">
    <location>
        <begin position="1116"/>
        <end position="1130"/>
    </location>
</feature>
<dbReference type="InterPro" id="IPR036047">
    <property type="entry name" value="F-box-like_dom_sf"/>
</dbReference>
<evidence type="ECO:0000256" key="1">
    <source>
        <dbReference type="ARBA" id="ARBA00022581"/>
    </source>
</evidence>
<evidence type="ECO:0000313" key="4">
    <source>
        <dbReference type="EMBL" id="GAB1311161.1"/>
    </source>
</evidence>
<gene>
    <name evidence="4" type="ORF">MFIFM68171_01371</name>
</gene>
<feature type="region of interest" description="Disordered" evidence="2">
    <location>
        <begin position="1475"/>
        <end position="1496"/>
    </location>
</feature>
<feature type="region of interest" description="Disordered" evidence="2">
    <location>
        <begin position="1040"/>
        <end position="1068"/>
    </location>
</feature>
<feature type="region of interest" description="Disordered" evidence="2">
    <location>
        <begin position="1"/>
        <end position="119"/>
    </location>
</feature>
<dbReference type="PANTHER" id="PTHR13037:SF24">
    <property type="entry name" value="POLYCOMB PROTEIN PCL-RELATED"/>
    <property type="match status" value="1"/>
</dbReference>
<feature type="compositionally biased region" description="Polar residues" evidence="2">
    <location>
        <begin position="1329"/>
        <end position="1342"/>
    </location>
</feature>
<feature type="compositionally biased region" description="Polar residues" evidence="2">
    <location>
        <begin position="60"/>
        <end position="70"/>
    </location>
</feature>
<feature type="compositionally biased region" description="Basic and acidic residues" evidence="2">
    <location>
        <begin position="1359"/>
        <end position="1405"/>
    </location>
</feature>
<feature type="compositionally biased region" description="Basic and acidic residues" evidence="2">
    <location>
        <begin position="1167"/>
        <end position="1188"/>
    </location>
</feature>
<organism evidence="4 5">
    <name type="scientific">Madurella fahalii</name>
    <dbReference type="NCBI Taxonomy" id="1157608"/>
    <lineage>
        <taxon>Eukaryota</taxon>
        <taxon>Fungi</taxon>
        <taxon>Dikarya</taxon>
        <taxon>Ascomycota</taxon>
        <taxon>Pezizomycotina</taxon>
        <taxon>Sordariomycetes</taxon>
        <taxon>Sordariomycetidae</taxon>
        <taxon>Sordariales</taxon>
        <taxon>Sordariales incertae sedis</taxon>
        <taxon>Madurella</taxon>
    </lineage>
</organism>
<dbReference type="CDD" id="cd09917">
    <property type="entry name" value="F-box_SF"/>
    <property type="match status" value="1"/>
</dbReference>
<comment type="caution">
    <text evidence="4">The sequence shown here is derived from an EMBL/GenBank/DDBJ whole genome shotgun (WGS) entry which is preliminary data.</text>
</comment>
<keyword evidence="1" id="KW-0945">Host-virus interaction</keyword>
<dbReference type="EMBL" id="BAAFSV010000001">
    <property type="protein sequence ID" value="GAB1311161.1"/>
    <property type="molecule type" value="Genomic_DNA"/>
</dbReference>
<dbReference type="GeneID" id="98172116"/>
<evidence type="ECO:0000256" key="2">
    <source>
        <dbReference type="SAM" id="MobiDB-lite"/>
    </source>
</evidence>
<evidence type="ECO:0000259" key="3">
    <source>
        <dbReference type="Pfam" id="PF25422"/>
    </source>
</evidence>
<sequence>MGTNDAGPGQTDPLSTLSGDVHARDPAGSVGLVADRSHGEPVDLLMRLEDSRSGLEGSPMVSQDSGSTAKLTVDESIEISDRTGLATKRKSPDDRAESDLAEPAEPRGGAKKKMKLGKDHAIQNTTSSVTTGSLRPDKSLLSPEVWHHIFTFLPPQSLGNLLAVNKLFNIYLDPASSVRKEVPPSVIRGVLSPLKPNAIWQASRRFFWPQMPAPIRLKTELEMWRLACSHRCQHCGRLHAGGQSAPPDPKHPGPGQEGVAAVWAFGSRMCGPCLIQNSVKEVDLLLSASIPSAVLPALPFIFLTQELHVYSATMLEQGQLPIDQQVTKRFSSSDVEALTEEFLQVKDMGQGTAGEWLKGLAGRGKDMQQDASKWEKWECSGGIARMCSQLYPGYVRKSPVSTAAEPSSTLPVMLSSPPVSTALRSSLSQARHERTAEEVAELKAARKAEIERRALLLDPPLTADVLRHIPSFQAATHIVAPLDDNAWELLKPRLLAQRADAETQEGEITAQAKAKQGRPDHGRLETTLASTKEARDRVDKDWEEVQAPLRAKIAGYADEVIQDGWGKCKKVTRENCSRFAIDVLVNVRRRFYAEVAKDVAAARAAGETIPTDPPEGPFTQKLTLENMKWIFDTKIRPHTEALRKELFYCSGCEGNYKTFGFEGVIQHYAAKHTNALSVGNVVVHWRAEWPEHSPFSAEVRPAKPSGYPYGMGSFVGSGPPPPASYNYPPAATAAIPSPVHPPSIGYGYGVPTYHDHYQQQPPPLPPQPYHQHPPVPPFAPQPAYEPQPSYVPPPAPYQPYPPPAAPYPPPVVEVTQGYVSPQSGQYDYNYGSYHANSSGTYAPPQVPTYPDLYKTKLEDIARNSREIWRLLGDIKDLPGAARVFVTIHHLVKRFRSRFYETPPLAMFIDGLSNNKEMRPVRNVNGLICKACHLGLGNAASVEQDRKYFSLPQLANHFQSKHVEPMQRAQMQNMANPLDWVVDMVSMPDLSVISSLTSSLNETQRSLLTAALPSAFGPQRSLGSISDYPEQVDHRNELARVGGSVPIPGNARDERYRQPAQPPAIATGHATSHNFIDKYSVGADSAAAGFLADSRSSAQSPTSGTPATMSESEGGRHSSQGSRQNRGQSRFQTHRKGHGKNKHAKTESGIGSGDRMFGKPSKTGGEMAQRDEADVRAMSDTHQIGDPRRYSSSAQSILPRTVRVPETRETRVPTQPAATSSQDSDRSQPSRNRPIPPASTRGEPDIMAALELRLEQRLSAPSCYPDKAQRTAQYMDSRGYVTAPDLQYTLGTYAQLREREDWAGSPTLRSRTLGSRYHDPRPAGRDRSPSGRQFGTVYYSTSGPVGRREERCGPQLTQRDLAEPPPRHTEEARFSHPPPRPEDDSLREAEPPSLRDAERYHYRDGATTRLQSRPTPVEAYEIVQVIDEHGEYYIRRPARREQRDARYVYEERRVLPRDASPHPHHHRHVTAHEPVYVSSRPNLAQDGGSVRASMAPEGWAADRRADPAYYEEYDPRFPAA</sequence>